<dbReference type="Proteomes" id="UP000295554">
    <property type="component" value="Unassembled WGS sequence"/>
</dbReference>
<sequence length="153" mass="17552">MPQRILASLLLLASTITLAQDTVQFPGVEGLMSTQEYQDAGLHKLSDAEREALDQWLIRYTAWQAPQIRKSVEEVKEVEKAFELTASIKQPFKGWSDSTYFYLDNGQVWQQRNAARYYYSGEDTRVRISKNALGFYVMEHLATGKKIGVKQVR</sequence>
<evidence type="ECO:0000313" key="2">
    <source>
        <dbReference type="EMBL" id="TDG15873.1"/>
    </source>
</evidence>
<protein>
    <submittedName>
        <fullName evidence="2">Uncharacterized protein</fullName>
    </submittedName>
</protein>
<gene>
    <name evidence="2" type="ORF">E2F43_06510</name>
</gene>
<keyword evidence="1" id="KW-0732">Signal</keyword>
<dbReference type="EMBL" id="SMSE01000001">
    <property type="protein sequence ID" value="TDG15873.1"/>
    <property type="molecule type" value="Genomic_DNA"/>
</dbReference>
<keyword evidence="3" id="KW-1185">Reference proteome</keyword>
<feature type="chain" id="PRO_5020515980" evidence="1">
    <location>
        <begin position="20"/>
        <end position="153"/>
    </location>
</feature>
<evidence type="ECO:0000256" key="1">
    <source>
        <dbReference type="SAM" id="SignalP"/>
    </source>
</evidence>
<name>A0A4R5LWM2_9GAMM</name>
<proteinExistence type="predicted"/>
<dbReference type="RefSeq" id="WP_133210751.1">
    <property type="nucleotide sequence ID" value="NZ_SMSE01000001.1"/>
</dbReference>
<dbReference type="AlphaFoldDB" id="A0A4R5LWM2"/>
<reference evidence="2 3" key="1">
    <citation type="submission" date="2019-03" db="EMBL/GenBank/DDBJ databases">
        <title>Seongchinamella monodicae gen. nov., sp. nov., a novel member of the Gammaproteobacteria isolated from a tidal mudflat of beach.</title>
        <authorList>
            <person name="Yang H.G."/>
            <person name="Kang J.W."/>
            <person name="Lee S.D."/>
        </authorList>
    </citation>
    <scope>NUCLEOTIDE SEQUENCE [LARGE SCALE GENOMIC DNA]</scope>
    <source>
        <strain evidence="2 3">GH4-78</strain>
    </source>
</reference>
<comment type="caution">
    <text evidence="2">The sequence shown here is derived from an EMBL/GenBank/DDBJ whole genome shotgun (WGS) entry which is preliminary data.</text>
</comment>
<accession>A0A4R5LWM2</accession>
<feature type="signal peptide" evidence="1">
    <location>
        <begin position="1"/>
        <end position="19"/>
    </location>
</feature>
<organism evidence="2 3">
    <name type="scientific">Seongchinamella unica</name>
    <dbReference type="NCBI Taxonomy" id="2547392"/>
    <lineage>
        <taxon>Bacteria</taxon>
        <taxon>Pseudomonadati</taxon>
        <taxon>Pseudomonadota</taxon>
        <taxon>Gammaproteobacteria</taxon>
        <taxon>Cellvibrionales</taxon>
        <taxon>Halieaceae</taxon>
        <taxon>Seongchinamella</taxon>
    </lineage>
</organism>
<evidence type="ECO:0000313" key="3">
    <source>
        <dbReference type="Proteomes" id="UP000295554"/>
    </source>
</evidence>
<dbReference type="OrthoDB" id="4750212at2"/>